<name>A0A1H4M007_9ACTN</name>
<dbReference type="CDD" id="cd07129">
    <property type="entry name" value="ALDH_KGSADH"/>
    <property type="match status" value="1"/>
</dbReference>
<dbReference type="STRING" id="402596.SAMN04489844_1008"/>
<dbReference type="InterPro" id="IPR016163">
    <property type="entry name" value="Ald_DH_C"/>
</dbReference>
<accession>A0A1H4M007</accession>
<evidence type="ECO:0000259" key="2">
    <source>
        <dbReference type="Pfam" id="PF00171"/>
    </source>
</evidence>
<dbReference type="Pfam" id="PF00171">
    <property type="entry name" value="Aldedh"/>
    <property type="match status" value="1"/>
</dbReference>
<dbReference type="Gene3D" id="3.40.605.10">
    <property type="entry name" value="Aldehyde Dehydrogenase, Chain A, domain 1"/>
    <property type="match status" value="1"/>
</dbReference>
<organism evidence="3 4">
    <name type="scientific">Nocardioides exalbidus</name>
    <dbReference type="NCBI Taxonomy" id="402596"/>
    <lineage>
        <taxon>Bacteria</taxon>
        <taxon>Bacillati</taxon>
        <taxon>Actinomycetota</taxon>
        <taxon>Actinomycetes</taxon>
        <taxon>Propionibacteriales</taxon>
        <taxon>Nocardioidaceae</taxon>
        <taxon>Nocardioides</taxon>
    </lineage>
</organism>
<dbReference type="InterPro" id="IPR050740">
    <property type="entry name" value="Aldehyde_DH_Superfamily"/>
</dbReference>
<dbReference type="PANTHER" id="PTHR43353">
    <property type="entry name" value="SUCCINATE-SEMIALDEHYDE DEHYDROGENASE, MITOCHONDRIAL"/>
    <property type="match status" value="1"/>
</dbReference>
<feature type="domain" description="Aldehyde dehydrogenase" evidence="2">
    <location>
        <begin position="10"/>
        <end position="437"/>
    </location>
</feature>
<evidence type="ECO:0000313" key="3">
    <source>
        <dbReference type="EMBL" id="SEB76283.1"/>
    </source>
</evidence>
<dbReference type="InterPro" id="IPR016161">
    <property type="entry name" value="Ald_DH/histidinol_DH"/>
</dbReference>
<dbReference type="InterPro" id="IPR044151">
    <property type="entry name" value="ALDH_KGSADH"/>
</dbReference>
<evidence type="ECO:0000256" key="1">
    <source>
        <dbReference type="ARBA" id="ARBA00023002"/>
    </source>
</evidence>
<evidence type="ECO:0000313" key="4">
    <source>
        <dbReference type="Proteomes" id="UP000198742"/>
    </source>
</evidence>
<dbReference type="AlphaFoldDB" id="A0A1H4M007"/>
<dbReference type="GO" id="GO:0016620">
    <property type="term" value="F:oxidoreductase activity, acting on the aldehyde or oxo group of donors, NAD or NADP as acceptor"/>
    <property type="evidence" value="ECO:0007669"/>
    <property type="project" value="InterPro"/>
</dbReference>
<keyword evidence="1" id="KW-0560">Oxidoreductase</keyword>
<gene>
    <name evidence="3" type="ORF">SAMN04489844_1008</name>
</gene>
<dbReference type="OrthoDB" id="9770537at2"/>
<dbReference type="EMBL" id="FNRT01000002">
    <property type="protein sequence ID" value="SEB76283.1"/>
    <property type="molecule type" value="Genomic_DNA"/>
</dbReference>
<reference evidence="4" key="1">
    <citation type="submission" date="2016-10" db="EMBL/GenBank/DDBJ databases">
        <authorList>
            <person name="Varghese N."/>
            <person name="Submissions S."/>
        </authorList>
    </citation>
    <scope>NUCLEOTIDE SEQUENCE [LARGE SCALE GENOMIC DNA]</scope>
    <source>
        <strain evidence="4">DSM 22017</strain>
    </source>
</reference>
<proteinExistence type="predicted"/>
<dbReference type="PANTHER" id="PTHR43353:SF3">
    <property type="entry name" value="ALDEHYDE DEHYDROGENASE-RELATED"/>
    <property type="match status" value="1"/>
</dbReference>
<dbReference type="Gene3D" id="3.40.309.10">
    <property type="entry name" value="Aldehyde Dehydrogenase, Chain A, domain 2"/>
    <property type="match status" value="1"/>
</dbReference>
<dbReference type="InterPro" id="IPR016162">
    <property type="entry name" value="Ald_DH_N"/>
</dbReference>
<keyword evidence="4" id="KW-1185">Reference proteome</keyword>
<protein>
    <submittedName>
        <fullName evidence="3">NADP-dependent aldehyde dehydrogenase</fullName>
    </submittedName>
</protein>
<dbReference type="Proteomes" id="UP000198742">
    <property type="component" value="Unassembled WGS sequence"/>
</dbReference>
<dbReference type="InterPro" id="IPR015590">
    <property type="entry name" value="Aldehyde_DH_dom"/>
</dbReference>
<dbReference type="SUPFAM" id="SSF53720">
    <property type="entry name" value="ALDH-like"/>
    <property type="match status" value="1"/>
</dbReference>
<sequence length="495" mass="50631">MTDQATSIIAGTDSEQPDVAAATAAAAEAFGAYRATSPAERSAFLEAVAAEIEADKDAIIVEAVRESGLPEGRITGEVGRTTGQLRMFAGVVEQGDHQGVRIDPALPDRTPLPRADIRQRMVPLGPVAVFGASNFPLAFSTAGGDTASALAAGCPVVVKGHPAHPVTGTLVARAITRAVERSSLPAGVFSFVLGGIETGQDLVKDPRITAVGFTGSRGGGLALVQAAAAREVPIPVYAEMSSINPVVVLPGALAGNDTAAFAQAYVGSLTLGSGQFCTNPGLLFLPSGEEGDAFLRAAAEAVAGATGQTMLTPGIAEAYRTGTAALRDVTGVRVVAEGTAAGDLAPAPQVVETPTLEGPVADEVFGASGVVVRYDDVADLLPRLEGLEGQLTATIHATDSDTEAARALLPVLETKAGRILFNGWPTGVEVGHAMVHGGPFPATSDARTTSVGSLAIERFQRPVAYQDVPAALLPEAVRDDNPWGLLRRVDGTLEK</sequence>